<name>A0A4R6TGT4_9FLAO</name>
<dbReference type="Proteomes" id="UP000295468">
    <property type="component" value="Unassembled WGS sequence"/>
</dbReference>
<evidence type="ECO:0000313" key="2">
    <source>
        <dbReference type="Proteomes" id="UP000295468"/>
    </source>
</evidence>
<reference evidence="1 2" key="1">
    <citation type="submission" date="2019-03" db="EMBL/GenBank/DDBJ databases">
        <title>Genomic Encyclopedia of Archaeal and Bacterial Type Strains, Phase II (KMG-II): from individual species to whole genera.</title>
        <authorList>
            <person name="Goeker M."/>
        </authorList>
    </citation>
    <scope>NUCLEOTIDE SEQUENCE [LARGE SCALE GENOMIC DNA]</scope>
    <source>
        <strain evidence="1 2">DSM 18435</strain>
    </source>
</reference>
<dbReference type="RefSeq" id="WP_133645094.1">
    <property type="nucleotide sequence ID" value="NZ_SNYI01000006.1"/>
</dbReference>
<protein>
    <submittedName>
        <fullName evidence="1">Uncharacterized protein</fullName>
    </submittedName>
</protein>
<organism evidence="1 2">
    <name type="scientific">Zeaxanthinibacter enoshimensis</name>
    <dbReference type="NCBI Taxonomy" id="392009"/>
    <lineage>
        <taxon>Bacteria</taxon>
        <taxon>Pseudomonadati</taxon>
        <taxon>Bacteroidota</taxon>
        <taxon>Flavobacteriia</taxon>
        <taxon>Flavobacteriales</taxon>
        <taxon>Flavobacteriaceae</taxon>
        <taxon>Zeaxanthinibacter</taxon>
    </lineage>
</organism>
<gene>
    <name evidence="1" type="ORF">CLV82_2963</name>
</gene>
<comment type="caution">
    <text evidence="1">The sequence shown here is derived from an EMBL/GenBank/DDBJ whole genome shotgun (WGS) entry which is preliminary data.</text>
</comment>
<dbReference type="EMBL" id="SNYI01000006">
    <property type="protein sequence ID" value="TDQ28151.1"/>
    <property type="molecule type" value="Genomic_DNA"/>
</dbReference>
<keyword evidence="2" id="KW-1185">Reference proteome</keyword>
<dbReference type="AlphaFoldDB" id="A0A4R6TGT4"/>
<accession>A0A4R6TGT4</accession>
<sequence length="141" mass="16672">MIDSKTGNIIVNSNLSIGPNSGFLEIKNLELGESQETLEMGNEWRWINIKNIKIENEYFLFSLGFKYEKLDQISFIVDRHPFNLNSTWDSWTEEEELKKLKYFKKWMNREIGKLREFEWGNITAVYDPKGGASSMMIEYKN</sequence>
<proteinExistence type="predicted"/>
<evidence type="ECO:0000313" key="1">
    <source>
        <dbReference type="EMBL" id="TDQ28151.1"/>
    </source>
</evidence>
<dbReference type="OrthoDB" id="882910at2"/>